<reference evidence="7 8" key="1">
    <citation type="journal article" date="2015" name="Genome Announc.">
        <title>Genome sequencing of 18 francisella strains to aid in assay development and testing.</title>
        <authorList>
            <person name="Johnson S.L."/>
            <person name="Daligault H.E."/>
            <person name="Davenport K.W."/>
            <person name="Coyne S.R."/>
            <person name="Frey K.G."/>
            <person name="Koroleva G.I."/>
            <person name="Broomall S.M."/>
            <person name="Bishop-Lilly K.A."/>
            <person name="Bruce D.C."/>
            <person name="Chertkov O."/>
            <person name="Freitas T."/>
            <person name="Jaissle J."/>
            <person name="Ladner J.T."/>
            <person name="Rosenzweig C.N."/>
            <person name="Gibbons H.S."/>
            <person name="Palacios G.F."/>
            <person name="Redden C.L."/>
            <person name="Xu Y."/>
            <person name="Minogue T.D."/>
            <person name="Chain P.S."/>
        </authorList>
    </citation>
    <scope>NUCLEOTIDE SEQUENCE [LARGE SCALE GENOMIC DNA]</scope>
    <source>
        <strain evidence="7 8">GA01-2794</strain>
    </source>
</reference>
<evidence type="ECO:0000259" key="6">
    <source>
        <dbReference type="Pfam" id="PF05065"/>
    </source>
</evidence>
<organism evidence="7 8">
    <name type="scientific">Francisella philomiragia</name>
    <dbReference type="NCBI Taxonomy" id="28110"/>
    <lineage>
        <taxon>Bacteria</taxon>
        <taxon>Pseudomonadati</taxon>
        <taxon>Pseudomonadota</taxon>
        <taxon>Gammaproteobacteria</taxon>
        <taxon>Thiotrichales</taxon>
        <taxon>Francisellaceae</taxon>
        <taxon>Francisella</taxon>
    </lineage>
</organism>
<sequence length="597" mass="66642">MKMIYRSHDADISTQDDNTLVISCSSENPITRSFNFDGHKFNDIRILQHSAENVDLSRFKNKAPVLFQHKQEAPIGVVEDCWLENRKLFAKVKISQSEEAQKVYQQIKEGVLNKTSIGAIVDDSDVKTERADNTYTETTTIKRWTPLEVSIVTVPADDSVGIEKRSLQIQQNFTQANYSEKSNSSQNFNQQKEDNMSKPIQQTNETTKATVITDSYDETRSLILQKAKEYNVADLGLDMIAEKRSYEEFADALLKRKEESSTIISDFTDVDLSPKEQRSYSIARGIQQTLSGERSGLEHEISQTIARSSGFVKDGFHVPQSILTRAEDFNSTTNSANLIKTHHMGIIEKMQAKSAILQSAQMITGCSGILEFARETGNVKAYWTAEGAKTTVSKKSWDEKLELKPRALRASTSYTDNLIAQEAFNIEMMIRNDLAKQFALAVDSAALYGDGKNNSPVGLASTKGIGLYEYETVDYPLMVHLKKLIAENNFDADLLYLFAPAMEADLEVTPRGNGIQNNILSALKNYRSSTQIIDGDIILGDFSEFMIAQWGDGMTIQVNPYSNDDEGKIKITAKMHVDMGVKNPGAFSLAKKKAVAK</sequence>
<evidence type="ECO:0000256" key="3">
    <source>
        <dbReference type="ARBA" id="ARBA00022670"/>
    </source>
</evidence>
<dbReference type="InterPro" id="IPR024455">
    <property type="entry name" value="Phage_capsid"/>
</dbReference>
<dbReference type="Pfam" id="PF05065">
    <property type="entry name" value="Phage_capsid"/>
    <property type="match status" value="1"/>
</dbReference>
<comment type="subcellular location">
    <subcellularLocation>
        <location evidence="1">Virion</location>
    </subcellularLocation>
</comment>
<dbReference type="InterPro" id="IPR054612">
    <property type="entry name" value="Phage_capsid-like_C"/>
</dbReference>
<dbReference type="AlphaFoldDB" id="A0A0B6D4D0"/>
<evidence type="ECO:0000313" key="7">
    <source>
        <dbReference type="EMBL" id="AJI53177.1"/>
    </source>
</evidence>
<dbReference type="Pfam" id="PF04586">
    <property type="entry name" value="Peptidase_S78"/>
    <property type="match status" value="1"/>
</dbReference>
<gene>
    <name evidence="7" type="ORF">LA55_1233</name>
</gene>
<keyword evidence="3" id="KW-0645">Protease</keyword>
<dbReference type="EMBL" id="CP009440">
    <property type="protein sequence ID" value="AJI53177.1"/>
    <property type="molecule type" value="Genomic_DNA"/>
</dbReference>
<feature type="domain" description="Phage capsid-like C-terminal" evidence="6">
    <location>
        <begin position="343"/>
        <end position="590"/>
    </location>
</feature>
<dbReference type="Proteomes" id="UP000031830">
    <property type="component" value="Chromosome"/>
</dbReference>
<dbReference type="RefSeq" id="WP_044526364.1">
    <property type="nucleotide sequence ID" value="NZ_CP009440.1"/>
</dbReference>
<evidence type="ECO:0000313" key="8">
    <source>
        <dbReference type="Proteomes" id="UP000031830"/>
    </source>
</evidence>
<dbReference type="Gene3D" id="3.30.2400.10">
    <property type="entry name" value="Major capsid protein gp5"/>
    <property type="match status" value="1"/>
</dbReference>
<protein>
    <submittedName>
        <fullName evidence="7">Phage major capsid protein, HK97 family</fullName>
    </submittedName>
</protein>
<dbReference type="MEROPS" id="S78.002"/>
<keyword evidence="2" id="KW-1188">Viral release from host cell</keyword>
<feature type="domain" description="Prohead serine protease" evidence="5">
    <location>
        <begin position="45"/>
        <end position="166"/>
    </location>
</feature>
<dbReference type="GO" id="GO:0006508">
    <property type="term" value="P:proteolysis"/>
    <property type="evidence" value="ECO:0007669"/>
    <property type="project" value="UniProtKB-KW"/>
</dbReference>
<evidence type="ECO:0000256" key="4">
    <source>
        <dbReference type="ARBA" id="ARBA00022801"/>
    </source>
</evidence>
<keyword evidence="4" id="KW-0378">Hydrolase</keyword>
<dbReference type="NCBIfam" id="TIGR01554">
    <property type="entry name" value="major_cap_HK97"/>
    <property type="match status" value="1"/>
</dbReference>
<name>A0A0B6D4D0_9GAMM</name>
<evidence type="ECO:0000259" key="5">
    <source>
        <dbReference type="Pfam" id="PF04586"/>
    </source>
</evidence>
<dbReference type="KEGG" id="fpz:LA55_1233"/>
<accession>A0A0B6D4D0</accession>
<dbReference type="OrthoDB" id="9806592at2"/>
<dbReference type="SUPFAM" id="SSF56563">
    <property type="entry name" value="Major capsid protein gp5"/>
    <property type="match status" value="1"/>
</dbReference>
<proteinExistence type="predicted"/>
<evidence type="ECO:0000256" key="2">
    <source>
        <dbReference type="ARBA" id="ARBA00022612"/>
    </source>
</evidence>
<dbReference type="GO" id="GO:0008233">
    <property type="term" value="F:peptidase activity"/>
    <property type="evidence" value="ECO:0007669"/>
    <property type="project" value="UniProtKB-KW"/>
</dbReference>
<evidence type="ECO:0000256" key="1">
    <source>
        <dbReference type="ARBA" id="ARBA00004328"/>
    </source>
</evidence>
<dbReference type="InterPro" id="IPR054613">
    <property type="entry name" value="Peptidase_S78_dom"/>
</dbReference>